<name>A0A258HFK4_9CAUL</name>
<dbReference type="AlphaFoldDB" id="A0A258HFK4"/>
<gene>
    <name evidence="7" type="ORF">B7Y86_12485</name>
</gene>
<keyword evidence="4 6" id="KW-0378">Hydrolase</keyword>
<proteinExistence type="inferred from homology"/>
<accession>A0A258HFK4</accession>
<evidence type="ECO:0000313" key="7">
    <source>
        <dbReference type="EMBL" id="OYX55761.1"/>
    </source>
</evidence>
<dbReference type="Pfam" id="PF03852">
    <property type="entry name" value="Vsr"/>
    <property type="match status" value="1"/>
</dbReference>
<dbReference type="InterPro" id="IPR004603">
    <property type="entry name" value="DNA_mismatch_endonuc_vsr"/>
</dbReference>
<evidence type="ECO:0000256" key="3">
    <source>
        <dbReference type="ARBA" id="ARBA00022763"/>
    </source>
</evidence>
<dbReference type="EMBL" id="NCEQ01000012">
    <property type="protein sequence ID" value="OYX55761.1"/>
    <property type="molecule type" value="Genomic_DNA"/>
</dbReference>
<evidence type="ECO:0000256" key="1">
    <source>
        <dbReference type="ARBA" id="ARBA00022722"/>
    </source>
</evidence>
<comment type="function">
    <text evidence="6">May nick specific sequences that contain T:G mispairs resulting from m5C-deamination.</text>
</comment>
<protein>
    <recommendedName>
        <fullName evidence="6">Very short patch repair endonuclease</fullName>
        <ecNumber evidence="6">3.1.-.-</ecNumber>
    </recommendedName>
</protein>
<keyword evidence="1 6" id="KW-0540">Nuclease</keyword>
<sequence>MADVVDPATRSRMMAGIKAKNTKPEMVVRQGLHRAGFRFRTHVGGLPGKPDLVLAKWRAVVFVHGCFWHRHAGCRFSTHPRTREDFWQRKFAGNVERDARSHDALLTAGWRVATVWECAIRSHPVECLEQLRRWIVSEEITTSIG</sequence>
<evidence type="ECO:0000256" key="4">
    <source>
        <dbReference type="ARBA" id="ARBA00022801"/>
    </source>
</evidence>
<evidence type="ECO:0000256" key="2">
    <source>
        <dbReference type="ARBA" id="ARBA00022759"/>
    </source>
</evidence>
<dbReference type="GO" id="GO:0004519">
    <property type="term" value="F:endonuclease activity"/>
    <property type="evidence" value="ECO:0007669"/>
    <property type="project" value="UniProtKB-KW"/>
</dbReference>
<organism evidence="7 8">
    <name type="scientific">Brevundimonas subvibrioides</name>
    <dbReference type="NCBI Taxonomy" id="74313"/>
    <lineage>
        <taxon>Bacteria</taxon>
        <taxon>Pseudomonadati</taxon>
        <taxon>Pseudomonadota</taxon>
        <taxon>Alphaproteobacteria</taxon>
        <taxon>Caulobacterales</taxon>
        <taxon>Caulobacteraceae</taxon>
        <taxon>Brevundimonas</taxon>
    </lineage>
</organism>
<evidence type="ECO:0000256" key="6">
    <source>
        <dbReference type="PIRNR" id="PIRNR018267"/>
    </source>
</evidence>
<keyword evidence="5 6" id="KW-0234">DNA repair</keyword>
<dbReference type="PIRSF" id="PIRSF018267">
    <property type="entry name" value="VSR_endonuc"/>
    <property type="match status" value="1"/>
</dbReference>
<dbReference type="GO" id="GO:0006298">
    <property type="term" value="P:mismatch repair"/>
    <property type="evidence" value="ECO:0007669"/>
    <property type="project" value="UniProtKB-UniRule"/>
</dbReference>
<evidence type="ECO:0000313" key="8">
    <source>
        <dbReference type="Proteomes" id="UP000216147"/>
    </source>
</evidence>
<keyword evidence="2 6" id="KW-0255">Endonuclease</keyword>
<dbReference type="InterPro" id="IPR011335">
    <property type="entry name" value="Restrct_endonuc-II-like"/>
</dbReference>
<keyword evidence="3 6" id="KW-0227">DNA damage</keyword>
<dbReference type="Proteomes" id="UP000216147">
    <property type="component" value="Unassembled WGS sequence"/>
</dbReference>
<dbReference type="NCBIfam" id="TIGR00632">
    <property type="entry name" value="vsr"/>
    <property type="match status" value="1"/>
</dbReference>
<dbReference type="EC" id="3.1.-.-" evidence="6"/>
<dbReference type="SUPFAM" id="SSF52980">
    <property type="entry name" value="Restriction endonuclease-like"/>
    <property type="match status" value="1"/>
</dbReference>
<evidence type="ECO:0000256" key="5">
    <source>
        <dbReference type="ARBA" id="ARBA00023204"/>
    </source>
</evidence>
<dbReference type="GO" id="GO:0016787">
    <property type="term" value="F:hydrolase activity"/>
    <property type="evidence" value="ECO:0007669"/>
    <property type="project" value="UniProtKB-KW"/>
</dbReference>
<dbReference type="CDD" id="cd00221">
    <property type="entry name" value="Vsr"/>
    <property type="match status" value="1"/>
</dbReference>
<dbReference type="Gene3D" id="3.40.960.10">
    <property type="entry name" value="VSR Endonuclease"/>
    <property type="match status" value="1"/>
</dbReference>
<comment type="similarity">
    <text evidence="6">Belongs to the vsr family.</text>
</comment>
<reference evidence="7 8" key="1">
    <citation type="submission" date="2017-03" db="EMBL/GenBank/DDBJ databases">
        <title>Lifting the veil on microbial sulfur biogeochemistry in mining wastewaters.</title>
        <authorList>
            <person name="Kantor R.S."/>
            <person name="Colenbrander Nelson T."/>
            <person name="Marshall S."/>
            <person name="Bennett D."/>
            <person name="Apte S."/>
            <person name="Camacho D."/>
            <person name="Thomas B.C."/>
            <person name="Warren L.A."/>
            <person name="Banfield J.F."/>
        </authorList>
    </citation>
    <scope>NUCLEOTIDE SEQUENCE [LARGE SCALE GENOMIC DNA]</scope>
    <source>
        <strain evidence="7">32-68-21</strain>
    </source>
</reference>
<comment type="caution">
    <text evidence="7">The sequence shown here is derived from an EMBL/GenBank/DDBJ whole genome shotgun (WGS) entry which is preliminary data.</text>
</comment>